<dbReference type="Pfam" id="PF01094">
    <property type="entry name" value="ANF_receptor"/>
    <property type="match status" value="1"/>
</dbReference>
<dbReference type="SUPFAM" id="SSF53822">
    <property type="entry name" value="Periplasmic binding protein-like I"/>
    <property type="match status" value="1"/>
</dbReference>
<reference evidence="8" key="1">
    <citation type="submission" date="2017-01" db="EMBL/GenBank/DDBJ databases">
        <title>Comparative genomics of anhydrobiosis in the tardigrade Hypsibius dujardini.</title>
        <authorList>
            <person name="Yoshida Y."/>
            <person name="Koutsovoulos G."/>
            <person name="Laetsch D."/>
            <person name="Stevens L."/>
            <person name="Kumar S."/>
            <person name="Horikawa D."/>
            <person name="Ishino K."/>
            <person name="Komine S."/>
            <person name="Tomita M."/>
            <person name="Blaxter M."/>
            <person name="Arakawa K."/>
        </authorList>
    </citation>
    <scope>NUCLEOTIDE SEQUENCE [LARGE SCALE GENOMIC DNA]</scope>
    <source>
        <strain evidence="8">Z151</strain>
    </source>
</reference>
<evidence type="ECO:0000313" key="7">
    <source>
        <dbReference type="EMBL" id="OWA54193.1"/>
    </source>
</evidence>
<protein>
    <recommendedName>
        <fullName evidence="6">Receptor ligand binding region domain-containing protein</fullName>
    </recommendedName>
</protein>
<evidence type="ECO:0000256" key="3">
    <source>
        <dbReference type="ARBA" id="ARBA00022989"/>
    </source>
</evidence>
<proteinExistence type="predicted"/>
<name>A0A9X6NJK3_HYPEX</name>
<keyword evidence="2 5" id="KW-0812">Transmembrane</keyword>
<dbReference type="InterPro" id="IPR001828">
    <property type="entry name" value="ANF_lig-bd_rcpt"/>
</dbReference>
<feature type="domain" description="Receptor ligand binding region" evidence="6">
    <location>
        <begin position="22"/>
        <end position="217"/>
    </location>
</feature>
<evidence type="ECO:0000256" key="5">
    <source>
        <dbReference type="SAM" id="Phobius"/>
    </source>
</evidence>
<dbReference type="Gene3D" id="3.40.50.2300">
    <property type="match status" value="2"/>
</dbReference>
<dbReference type="InterPro" id="IPR028082">
    <property type="entry name" value="Peripla_BP_I"/>
</dbReference>
<dbReference type="OrthoDB" id="10065302at2759"/>
<dbReference type="AlphaFoldDB" id="A0A9X6NJK3"/>
<keyword evidence="4 5" id="KW-0472">Membrane</keyword>
<comment type="subcellular location">
    <subcellularLocation>
        <location evidence="1">Membrane</location>
    </subcellularLocation>
</comment>
<dbReference type="GO" id="GO:0016020">
    <property type="term" value="C:membrane"/>
    <property type="evidence" value="ECO:0007669"/>
    <property type="project" value="UniProtKB-SubCell"/>
</dbReference>
<evidence type="ECO:0000256" key="2">
    <source>
        <dbReference type="ARBA" id="ARBA00022692"/>
    </source>
</evidence>
<comment type="caution">
    <text evidence="7">The sequence shown here is derived from an EMBL/GenBank/DDBJ whole genome shotgun (WGS) entry which is preliminary data.</text>
</comment>
<dbReference type="EMBL" id="MTYJ01000380">
    <property type="protein sequence ID" value="OWA54193.1"/>
    <property type="molecule type" value="Genomic_DNA"/>
</dbReference>
<evidence type="ECO:0000313" key="8">
    <source>
        <dbReference type="Proteomes" id="UP000192578"/>
    </source>
</evidence>
<accession>A0A9X6NJK3</accession>
<sequence length="432" mass="49134">MEAGIDDVVKFYYSRTWNEDKLMTLITPEWNVLMLTTGSMYPETRNRERYPTLVSISPIQAAVGAEALLFMLHNYNWTDMTIIFDAAGVAGNNDLITILREQASRQNPKLWLTLLSTTSGDAGDLLRRARSVSRVIFLSMHPTMVRKYMLIASDLSMTNGDFVYFVPQMARAFVNGNLTWQNFDDSDQVAFAAFQSVIQLAPCTSVDLESSFVDSYFRDMANISQRDYAIPFLKGDNLPSDVTVAAYYAFRVLKQITTELLQTQRETSGWTMATGILNRTFYFGSGANSFIDHGGHRRSSQCFRTLNRKTGAFEKTLKYDTVLHKLTAIANKSMEWSTEDHKPPQNEPPCGYSGNNWSCQSLNWFRSQRSIMTTAVAVSVTFLALMSLLLILFLRSKHALFITYTFIEPGELVYVAKHYSFYPDLQCLELYI</sequence>
<evidence type="ECO:0000256" key="4">
    <source>
        <dbReference type="ARBA" id="ARBA00023136"/>
    </source>
</evidence>
<evidence type="ECO:0000256" key="1">
    <source>
        <dbReference type="ARBA" id="ARBA00004370"/>
    </source>
</evidence>
<keyword evidence="3 5" id="KW-1133">Transmembrane helix</keyword>
<feature type="transmembrane region" description="Helical" evidence="5">
    <location>
        <begin position="371"/>
        <end position="394"/>
    </location>
</feature>
<organism evidence="7 8">
    <name type="scientific">Hypsibius exemplaris</name>
    <name type="common">Freshwater tardigrade</name>
    <dbReference type="NCBI Taxonomy" id="2072580"/>
    <lineage>
        <taxon>Eukaryota</taxon>
        <taxon>Metazoa</taxon>
        <taxon>Ecdysozoa</taxon>
        <taxon>Tardigrada</taxon>
        <taxon>Eutardigrada</taxon>
        <taxon>Parachela</taxon>
        <taxon>Hypsibioidea</taxon>
        <taxon>Hypsibiidae</taxon>
        <taxon>Hypsibius</taxon>
    </lineage>
</organism>
<gene>
    <name evidence="7" type="ORF">BV898_18606</name>
</gene>
<keyword evidence="8" id="KW-1185">Reference proteome</keyword>
<dbReference type="Proteomes" id="UP000192578">
    <property type="component" value="Unassembled WGS sequence"/>
</dbReference>
<evidence type="ECO:0000259" key="6">
    <source>
        <dbReference type="Pfam" id="PF01094"/>
    </source>
</evidence>